<dbReference type="Proteomes" id="UP000314294">
    <property type="component" value="Unassembled WGS sequence"/>
</dbReference>
<feature type="region of interest" description="Disordered" evidence="1">
    <location>
        <begin position="145"/>
        <end position="166"/>
    </location>
</feature>
<organism evidence="2 3">
    <name type="scientific">Liparis tanakae</name>
    <name type="common">Tanaka's snailfish</name>
    <dbReference type="NCBI Taxonomy" id="230148"/>
    <lineage>
        <taxon>Eukaryota</taxon>
        <taxon>Metazoa</taxon>
        <taxon>Chordata</taxon>
        <taxon>Craniata</taxon>
        <taxon>Vertebrata</taxon>
        <taxon>Euteleostomi</taxon>
        <taxon>Actinopterygii</taxon>
        <taxon>Neopterygii</taxon>
        <taxon>Teleostei</taxon>
        <taxon>Neoteleostei</taxon>
        <taxon>Acanthomorphata</taxon>
        <taxon>Eupercaria</taxon>
        <taxon>Perciformes</taxon>
        <taxon>Cottioidei</taxon>
        <taxon>Cottales</taxon>
        <taxon>Liparidae</taxon>
        <taxon>Liparis</taxon>
    </lineage>
</organism>
<evidence type="ECO:0000313" key="2">
    <source>
        <dbReference type="EMBL" id="TNN87134.1"/>
    </source>
</evidence>
<keyword evidence="3" id="KW-1185">Reference proteome</keyword>
<comment type="caution">
    <text evidence="2">The sequence shown here is derived from an EMBL/GenBank/DDBJ whole genome shotgun (WGS) entry which is preliminary data.</text>
</comment>
<proteinExistence type="predicted"/>
<evidence type="ECO:0000256" key="1">
    <source>
        <dbReference type="SAM" id="MobiDB-lite"/>
    </source>
</evidence>
<sequence length="166" mass="18284">MTGLGGSGWRLLAVVIQEAVRGLSPPDEPGPRRVKVLQILGPAALNEHVLLEQRGCRGLVIVISLWDSLKHARPGLASRGADQTEITHVNIEKEEKASVRDLRYEDVTGNLKTSQTSARPRERLRFFRPLLPCFSSAKISTTSWGIRSPNPMESRFDIPTHSGATP</sequence>
<dbReference type="EMBL" id="SRLO01000011">
    <property type="protein sequence ID" value="TNN87134.1"/>
    <property type="molecule type" value="Genomic_DNA"/>
</dbReference>
<protein>
    <submittedName>
        <fullName evidence="2">Uncharacterized protein</fullName>
    </submittedName>
</protein>
<dbReference type="AlphaFoldDB" id="A0A4Z2JBB4"/>
<evidence type="ECO:0000313" key="3">
    <source>
        <dbReference type="Proteomes" id="UP000314294"/>
    </source>
</evidence>
<gene>
    <name evidence="2" type="ORF">EYF80_002336</name>
</gene>
<name>A0A4Z2JBB4_9TELE</name>
<accession>A0A4Z2JBB4</accession>
<reference evidence="2 3" key="1">
    <citation type="submission" date="2019-03" db="EMBL/GenBank/DDBJ databases">
        <title>First draft genome of Liparis tanakae, snailfish: a comprehensive survey of snailfish specific genes.</title>
        <authorList>
            <person name="Kim W."/>
            <person name="Song I."/>
            <person name="Jeong J.-H."/>
            <person name="Kim D."/>
            <person name="Kim S."/>
            <person name="Ryu S."/>
            <person name="Song J.Y."/>
            <person name="Lee S.K."/>
        </authorList>
    </citation>
    <scope>NUCLEOTIDE SEQUENCE [LARGE SCALE GENOMIC DNA]</scope>
    <source>
        <tissue evidence="2">Muscle</tissue>
    </source>
</reference>